<dbReference type="Proteomes" id="UP001189429">
    <property type="component" value="Unassembled WGS sequence"/>
</dbReference>
<evidence type="ECO:0000313" key="2">
    <source>
        <dbReference type="EMBL" id="CAK0906916.1"/>
    </source>
</evidence>
<name>A0ABN9Y355_9DINO</name>
<reference evidence="2" key="1">
    <citation type="submission" date="2023-10" db="EMBL/GenBank/DDBJ databases">
        <authorList>
            <person name="Chen Y."/>
            <person name="Shah S."/>
            <person name="Dougan E. K."/>
            <person name="Thang M."/>
            <person name="Chan C."/>
        </authorList>
    </citation>
    <scope>NUCLEOTIDE SEQUENCE [LARGE SCALE GENOMIC DNA]</scope>
</reference>
<feature type="region of interest" description="Disordered" evidence="1">
    <location>
        <begin position="24"/>
        <end position="69"/>
    </location>
</feature>
<keyword evidence="3" id="KW-1185">Reference proteome</keyword>
<dbReference type="EMBL" id="CAUYUJ010021770">
    <property type="protein sequence ID" value="CAK0906916.1"/>
    <property type="molecule type" value="Genomic_DNA"/>
</dbReference>
<sequence>MIEARTQDLGSVAPWGTLAACVAPPPRADRCGQDECRSRGRPQRQPAAAGASDSTAVAAPRRRRAKSNVVAPKCNMVAMRSTVSVAREKLAMTSASEGLAA</sequence>
<evidence type="ECO:0000313" key="3">
    <source>
        <dbReference type="Proteomes" id="UP001189429"/>
    </source>
</evidence>
<dbReference type="PROSITE" id="PS51257">
    <property type="entry name" value="PROKAR_LIPOPROTEIN"/>
    <property type="match status" value="1"/>
</dbReference>
<gene>
    <name evidence="2" type="ORF">PCOR1329_LOCUS82090</name>
</gene>
<comment type="caution">
    <text evidence="2">The sequence shown here is derived from an EMBL/GenBank/DDBJ whole genome shotgun (WGS) entry which is preliminary data.</text>
</comment>
<feature type="compositionally biased region" description="Low complexity" evidence="1">
    <location>
        <begin position="47"/>
        <end position="59"/>
    </location>
</feature>
<organism evidence="2 3">
    <name type="scientific">Prorocentrum cordatum</name>
    <dbReference type="NCBI Taxonomy" id="2364126"/>
    <lineage>
        <taxon>Eukaryota</taxon>
        <taxon>Sar</taxon>
        <taxon>Alveolata</taxon>
        <taxon>Dinophyceae</taxon>
        <taxon>Prorocentrales</taxon>
        <taxon>Prorocentraceae</taxon>
        <taxon>Prorocentrum</taxon>
    </lineage>
</organism>
<proteinExistence type="predicted"/>
<evidence type="ECO:0000256" key="1">
    <source>
        <dbReference type="SAM" id="MobiDB-lite"/>
    </source>
</evidence>
<feature type="compositionally biased region" description="Basic and acidic residues" evidence="1">
    <location>
        <begin position="27"/>
        <end position="38"/>
    </location>
</feature>
<accession>A0ABN9Y355</accession>
<protein>
    <submittedName>
        <fullName evidence="2">Uncharacterized protein</fullName>
    </submittedName>
</protein>